<evidence type="ECO:0000256" key="5">
    <source>
        <dbReference type="ARBA" id="ARBA00023004"/>
    </source>
</evidence>
<dbReference type="InterPro" id="IPR002323">
    <property type="entry name" value="Cyt_CIE"/>
</dbReference>
<dbReference type="AlphaFoldDB" id="A0A1X3DF52"/>
<accession>A0A1X3DF52</accession>
<organism evidence="9 10">
    <name type="scientific">Neisseria dentiae</name>
    <dbReference type="NCBI Taxonomy" id="194197"/>
    <lineage>
        <taxon>Bacteria</taxon>
        <taxon>Pseudomonadati</taxon>
        <taxon>Pseudomonadota</taxon>
        <taxon>Betaproteobacteria</taxon>
        <taxon>Neisseriales</taxon>
        <taxon>Neisseriaceae</taxon>
        <taxon>Neisseria</taxon>
    </lineage>
</organism>
<dbReference type="Proteomes" id="UP000193118">
    <property type="component" value="Unassembled WGS sequence"/>
</dbReference>
<evidence type="ECO:0000256" key="4">
    <source>
        <dbReference type="ARBA" id="ARBA00022982"/>
    </source>
</evidence>
<dbReference type="SUPFAM" id="SSF46626">
    <property type="entry name" value="Cytochrome c"/>
    <property type="match status" value="2"/>
</dbReference>
<evidence type="ECO:0000256" key="3">
    <source>
        <dbReference type="ARBA" id="ARBA00022723"/>
    </source>
</evidence>
<keyword evidence="5 6" id="KW-0408">Iron</keyword>
<keyword evidence="4" id="KW-0249">Electron transport</keyword>
<dbReference type="GeneID" id="94579923"/>
<dbReference type="Gene3D" id="1.10.760.10">
    <property type="entry name" value="Cytochrome c-like domain"/>
    <property type="match status" value="2"/>
</dbReference>
<comment type="caution">
    <text evidence="9">The sequence shown here is derived from an EMBL/GenBank/DDBJ whole genome shotgun (WGS) entry which is preliminary data.</text>
</comment>
<dbReference type="GO" id="GO:0009055">
    <property type="term" value="F:electron transfer activity"/>
    <property type="evidence" value="ECO:0007669"/>
    <property type="project" value="InterPro"/>
</dbReference>
<dbReference type="InterPro" id="IPR009056">
    <property type="entry name" value="Cyt_c-like_dom"/>
</dbReference>
<proteinExistence type="predicted"/>
<keyword evidence="7" id="KW-0812">Transmembrane</keyword>
<evidence type="ECO:0000256" key="2">
    <source>
        <dbReference type="ARBA" id="ARBA00022617"/>
    </source>
</evidence>
<gene>
    <name evidence="9" type="ORF">BWD09_01700</name>
</gene>
<dbReference type="PANTHER" id="PTHR40942">
    <property type="match status" value="1"/>
</dbReference>
<sequence length="284" mass="28890">MNHLSNNKARGSALTPLIGGIVILLAVLFFLVKLATSGYYSDVEASTPSATQTRIMPAGSVTMGDGTPVGQRTGEQIFNKICIQCHAADGNIPNAPRVTHNNEWAPRIAKGFETLFNNALNGFNAMPAKGGQADLTDDELKRAIAYMANQSGGNLEAPAVGAASGAAASGADASAASSAASDSAGAAAPAAVTASADGKKIFDTTCVACHGATSAIPNSPKITKNDEWAPRIKQGKETLFKHALEGFTGPGGSLMPAKGGNANLTDDEVKAAVTYMVNQSGGKI</sequence>
<reference evidence="10" key="1">
    <citation type="submission" date="2017-01" db="EMBL/GenBank/DDBJ databases">
        <authorList>
            <person name="Wolfgang W.J."/>
            <person name="Cole J."/>
            <person name="Wroblewski D."/>
            <person name="Mcginnis J."/>
            <person name="Musser K.A."/>
        </authorList>
    </citation>
    <scope>NUCLEOTIDE SEQUENCE [LARGE SCALE GENOMIC DNA]</scope>
    <source>
        <strain evidence="10">DSM 19151</strain>
    </source>
</reference>
<keyword evidence="3 6" id="KW-0479">Metal-binding</keyword>
<dbReference type="RefSeq" id="WP_085365009.1">
    <property type="nucleotide sequence ID" value="NZ_CAUJPZ010000001.1"/>
</dbReference>
<dbReference type="InterPro" id="IPR036909">
    <property type="entry name" value="Cyt_c-like_dom_sf"/>
</dbReference>
<evidence type="ECO:0000259" key="8">
    <source>
        <dbReference type="PROSITE" id="PS51007"/>
    </source>
</evidence>
<evidence type="ECO:0000256" key="6">
    <source>
        <dbReference type="PROSITE-ProRule" id="PRU00433"/>
    </source>
</evidence>
<dbReference type="GO" id="GO:0005506">
    <property type="term" value="F:iron ion binding"/>
    <property type="evidence" value="ECO:0007669"/>
    <property type="project" value="InterPro"/>
</dbReference>
<protein>
    <submittedName>
        <fullName evidence="9">Cytochrome C</fullName>
    </submittedName>
</protein>
<dbReference type="EMBL" id="MTBO01000002">
    <property type="protein sequence ID" value="OSI18510.1"/>
    <property type="molecule type" value="Genomic_DNA"/>
</dbReference>
<keyword evidence="10" id="KW-1185">Reference proteome</keyword>
<name>A0A1X3DF52_9NEIS</name>
<feature type="domain" description="Cytochrome c" evidence="8">
    <location>
        <begin position="69"/>
        <end position="151"/>
    </location>
</feature>
<keyword evidence="1" id="KW-0813">Transport</keyword>
<keyword evidence="7" id="KW-0472">Membrane</keyword>
<dbReference type="GO" id="GO:0020037">
    <property type="term" value="F:heme binding"/>
    <property type="evidence" value="ECO:0007669"/>
    <property type="project" value="InterPro"/>
</dbReference>
<dbReference type="PROSITE" id="PS51007">
    <property type="entry name" value="CYTC"/>
    <property type="match status" value="2"/>
</dbReference>
<evidence type="ECO:0000313" key="10">
    <source>
        <dbReference type="Proteomes" id="UP000193118"/>
    </source>
</evidence>
<evidence type="ECO:0000256" key="1">
    <source>
        <dbReference type="ARBA" id="ARBA00022448"/>
    </source>
</evidence>
<feature type="domain" description="Cytochrome c" evidence="8">
    <location>
        <begin position="193"/>
        <end position="280"/>
    </location>
</feature>
<evidence type="ECO:0000313" key="9">
    <source>
        <dbReference type="EMBL" id="OSI18510.1"/>
    </source>
</evidence>
<feature type="transmembrane region" description="Helical" evidence="7">
    <location>
        <begin position="12"/>
        <end position="32"/>
    </location>
</feature>
<keyword evidence="7" id="KW-1133">Transmembrane helix</keyword>
<dbReference type="STRING" id="194197.BWD09_01700"/>
<dbReference type="OrthoDB" id="9814708at2"/>
<dbReference type="PANTHER" id="PTHR40942:SF4">
    <property type="entry name" value="CYTOCHROME C5"/>
    <property type="match status" value="1"/>
</dbReference>
<dbReference type="Pfam" id="PF13442">
    <property type="entry name" value="Cytochrome_CBB3"/>
    <property type="match status" value="2"/>
</dbReference>
<dbReference type="PRINTS" id="PR00607">
    <property type="entry name" value="CYTCHROMECIE"/>
</dbReference>
<evidence type="ECO:0000256" key="7">
    <source>
        <dbReference type="SAM" id="Phobius"/>
    </source>
</evidence>
<keyword evidence="2 6" id="KW-0349">Heme</keyword>